<sequence>MRLIDADKIDFGKVFIGASDFAKDTREAAQKLIDEQPTAYDVDKVVEQLEKAKYEDELYPCNLAVEIEEAKQIVKFGGIE</sequence>
<dbReference type="RefSeq" id="WP_120470654.1">
    <property type="nucleotide sequence ID" value="NZ_RAYQ01000014.1"/>
</dbReference>
<evidence type="ECO:0000313" key="1">
    <source>
        <dbReference type="EMBL" id="RKI90453.1"/>
    </source>
</evidence>
<gene>
    <name evidence="1" type="ORF">D7V94_13565</name>
</gene>
<dbReference type="AlphaFoldDB" id="A0A3A9ASD0"/>
<proteinExistence type="predicted"/>
<protein>
    <submittedName>
        <fullName evidence="1">Uncharacterized protein</fullName>
    </submittedName>
</protein>
<reference evidence="1 2" key="1">
    <citation type="submission" date="2018-09" db="EMBL/GenBank/DDBJ databases">
        <title>Murine metabolic-syndrome-specific gut microbial biobank.</title>
        <authorList>
            <person name="Liu C."/>
        </authorList>
    </citation>
    <scope>NUCLEOTIDE SEQUENCE [LARGE SCALE GENOMIC DNA]</scope>
    <source>
        <strain evidence="1 2">0.1xD8-82</strain>
    </source>
</reference>
<organism evidence="1 2">
    <name type="scientific">Parablautia intestinalis</name>
    <dbReference type="NCBI Taxonomy" id="2320100"/>
    <lineage>
        <taxon>Bacteria</taxon>
        <taxon>Bacillati</taxon>
        <taxon>Bacillota</taxon>
        <taxon>Clostridia</taxon>
        <taxon>Lachnospirales</taxon>
        <taxon>Lachnospiraceae</taxon>
        <taxon>Parablautia</taxon>
    </lineage>
</organism>
<dbReference type="OrthoDB" id="2085994at2"/>
<accession>A0A3A9ASD0</accession>
<evidence type="ECO:0000313" key="2">
    <source>
        <dbReference type="Proteomes" id="UP000280696"/>
    </source>
</evidence>
<keyword evidence="2" id="KW-1185">Reference proteome</keyword>
<dbReference type="EMBL" id="RAYQ01000014">
    <property type="protein sequence ID" value="RKI90453.1"/>
    <property type="molecule type" value="Genomic_DNA"/>
</dbReference>
<comment type="caution">
    <text evidence="1">The sequence shown here is derived from an EMBL/GenBank/DDBJ whole genome shotgun (WGS) entry which is preliminary data.</text>
</comment>
<dbReference type="Proteomes" id="UP000280696">
    <property type="component" value="Unassembled WGS sequence"/>
</dbReference>
<name>A0A3A9ASD0_9FIRM</name>